<organism evidence="2 3">
    <name type="scientific">Chrysochromulina tobinii</name>
    <dbReference type="NCBI Taxonomy" id="1460289"/>
    <lineage>
        <taxon>Eukaryota</taxon>
        <taxon>Haptista</taxon>
        <taxon>Haptophyta</taxon>
        <taxon>Prymnesiophyceae</taxon>
        <taxon>Prymnesiales</taxon>
        <taxon>Chrysochromulinaceae</taxon>
        <taxon>Chrysochromulina</taxon>
    </lineage>
</organism>
<comment type="caution">
    <text evidence="2">The sequence shown here is derived from an EMBL/GenBank/DDBJ whole genome shotgun (WGS) entry which is preliminary data.</text>
</comment>
<dbReference type="OrthoDB" id="10530709at2759"/>
<dbReference type="Proteomes" id="UP000037460">
    <property type="component" value="Unassembled WGS sequence"/>
</dbReference>
<protein>
    <submittedName>
        <fullName evidence="2">Uncharacterized protein</fullName>
    </submittedName>
</protein>
<dbReference type="AlphaFoldDB" id="A0A0M0K755"/>
<name>A0A0M0K755_9EUKA</name>
<reference evidence="3" key="1">
    <citation type="journal article" date="2015" name="PLoS Genet.">
        <title>Genome Sequence and Transcriptome Analyses of Chrysochromulina tobin: Metabolic Tools for Enhanced Algal Fitness in the Prominent Order Prymnesiales (Haptophyceae).</title>
        <authorList>
            <person name="Hovde B.T."/>
            <person name="Deodato C.R."/>
            <person name="Hunsperger H.M."/>
            <person name="Ryken S.A."/>
            <person name="Yost W."/>
            <person name="Jha R.K."/>
            <person name="Patterson J."/>
            <person name="Monnat R.J. Jr."/>
            <person name="Barlow S.B."/>
            <person name="Starkenburg S.R."/>
            <person name="Cattolico R.A."/>
        </authorList>
    </citation>
    <scope>NUCLEOTIDE SEQUENCE</scope>
    <source>
        <strain evidence="3">CCMP291</strain>
    </source>
</reference>
<keyword evidence="3" id="KW-1185">Reference proteome</keyword>
<evidence type="ECO:0000313" key="3">
    <source>
        <dbReference type="Proteomes" id="UP000037460"/>
    </source>
</evidence>
<evidence type="ECO:0000313" key="2">
    <source>
        <dbReference type="EMBL" id="KOO34706.1"/>
    </source>
</evidence>
<proteinExistence type="predicted"/>
<dbReference type="EMBL" id="JWZX01001125">
    <property type="protein sequence ID" value="KOO34706.1"/>
    <property type="molecule type" value="Genomic_DNA"/>
</dbReference>
<sequence length="617" mass="66011">MSSPSVSEAVAEGFAKHRSFDSCYCDAADADVLMHHLGRLEQAYLSRLPPALRADSSLSFGLAYGRGVALERIANLFDSKWRKQCLPPESAKAIFRALAGPNPQGMCWKGWRLSGFGETQVSGARPTIVHAEKIVAAFQRMWGCPVDVEALPLTILKPPGGSRLEAHIDSGSMLEAYVACRELLAAGRASPLDWAREHGCQALIHWEGARPNRAAAKDGAHTCGLSRLTTARYFVFLSMFHPEHTHAAIPPPKTVDARAASAAAKSSDPHALQVETAAELTLLMTRVGDATVARFVAKGGPVFAPFFEAPVLAALSEALAFLEDGRAPPAKGATQAWLDVLGRAGRLDALKTACFTHREAQLGAVVPAPMCPTPSADFERSHAPICLSWLRGWPHMAKEGGMRLTFVPGLQPRPKASARGLAALATFEEERERTLLMLRGDYSTIRADVKLSRPVAGGSTHSHPEQEEQMHRDYDRRVYATIAELEAFDRYTKQLNVAAIAAISAELGEAGGRGEGGVGRAGALTSTGNDGSAHIESHGTFGAAALVPSLGGGRPAAPLLEGKKEKKKKKRARVEDDGLGRNGTVRSCVGDRHWLLRSKPLLAGWNFGTGATRNSAC</sequence>
<accession>A0A0M0K755</accession>
<evidence type="ECO:0000256" key="1">
    <source>
        <dbReference type="SAM" id="MobiDB-lite"/>
    </source>
</evidence>
<gene>
    <name evidence="2" type="ORF">Ctob_011246</name>
</gene>
<feature type="region of interest" description="Disordered" evidence="1">
    <location>
        <begin position="554"/>
        <end position="581"/>
    </location>
</feature>